<evidence type="ECO:0000256" key="2">
    <source>
        <dbReference type="ARBA" id="ARBA00006604"/>
    </source>
</evidence>
<evidence type="ECO:0000256" key="7">
    <source>
        <dbReference type="HAMAP-Rule" id="MF_00473"/>
    </source>
</evidence>
<comment type="pathway">
    <text evidence="7">Carbohydrate biosynthesis; gluconeogenesis.</text>
</comment>
<dbReference type="PROSITE" id="PS00765">
    <property type="entry name" value="P_GLUCOSE_ISOMERASE_1"/>
    <property type="match status" value="1"/>
</dbReference>
<keyword evidence="4 7" id="KW-0324">Glycolysis</keyword>
<comment type="subcellular location">
    <subcellularLocation>
        <location evidence="7">Cytoplasm</location>
    </subcellularLocation>
</comment>
<evidence type="ECO:0000313" key="9">
    <source>
        <dbReference type="EMBL" id="PDH34058.1"/>
    </source>
</evidence>
<keyword evidence="3 7" id="KW-0312">Gluconeogenesis</keyword>
<proteinExistence type="inferred from homology"/>
<feature type="active site" evidence="7">
    <location>
        <position position="378"/>
    </location>
</feature>
<keyword evidence="5 7" id="KW-0413">Isomerase</keyword>
<dbReference type="GO" id="GO:0006094">
    <property type="term" value="P:gluconeogenesis"/>
    <property type="evidence" value="ECO:0007669"/>
    <property type="project" value="UniProtKB-UniRule"/>
</dbReference>
<dbReference type="InterPro" id="IPR023096">
    <property type="entry name" value="G6P_Isomerase_C"/>
</dbReference>
<evidence type="ECO:0000256" key="8">
    <source>
        <dbReference type="RuleBase" id="RU000612"/>
    </source>
</evidence>
<dbReference type="AlphaFoldDB" id="A0A2A5WCR0"/>
<evidence type="ECO:0000256" key="5">
    <source>
        <dbReference type="ARBA" id="ARBA00023235"/>
    </source>
</evidence>
<dbReference type="PROSITE" id="PS00174">
    <property type="entry name" value="P_GLUCOSE_ISOMERASE_2"/>
    <property type="match status" value="1"/>
</dbReference>
<comment type="similarity">
    <text evidence="2 7 8">Belongs to the GPI family.</text>
</comment>
<dbReference type="EMBL" id="NTJZ01000005">
    <property type="protein sequence ID" value="PDH34058.1"/>
    <property type="molecule type" value="Genomic_DNA"/>
</dbReference>
<dbReference type="InterPro" id="IPR035482">
    <property type="entry name" value="SIS_PGI_2"/>
</dbReference>
<dbReference type="InterPro" id="IPR018189">
    <property type="entry name" value="Phosphoglucose_isomerase_CS"/>
</dbReference>
<evidence type="ECO:0000256" key="6">
    <source>
        <dbReference type="ARBA" id="ARBA00029321"/>
    </source>
</evidence>
<dbReference type="Proteomes" id="UP000219329">
    <property type="component" value="Unassembled WGS sequence"/>
</dbReference>
<dbReference type="NCBIfam" id="NF001211">
    <property type="entry name" value="PRK00179.1"/>
    <property type="match status" value="1"/>
</dbReference>
<dbReference type="PROSITE" id="PS51463">
    <property type="entry name" value="P_GLUCOSE_ISOMERASE_3"/>
    <property type="match status" value="1"/>
</dbReference>
<dbReference type="UniPathway" id="UPA00109">
    <property type="reaction ID" value="UER00181"/>
</dbReference>
<comment type="pathway">
    <text evidence="1 7 8">Carbohydrate degradation; glycolysis; D-glyceraldehyde 3-phosphate and glycerone phosphate from D-glucose: step 2/4.</text>
</comment>
<comment type="catalytic activity">
    <reaction evidence="6 7 8">
        <text>alpha-D-glucose 6-phosphate = beta-D-fructose 6-phosphate</text>
        <dbReference type="Rhea" id="RHEA:11816"/>
        <dbReference type="ChEBI" id="CHEBI:57634"/>
        <dbReference type="ChEBI" id="CHEBI:58225"/>
        <dbReference type="EC" id="5.3.1.9"/>
    </reaction>
</comment>
<feature type="active site" description="Proton donor" evidence="7">
    <location>
        <position position="347"/>
    </location>
</feature>
<dbReference type="EC" id="5.3.1.9" evidence="7"/>
<dbReference type="GO" id="GO:0048029">
    <property type="term" value="F:monosaccharide binding"/>
    <property type="evidence" value="ECO:0007669"/>
    <property type="project" value="TreeGrafter"/>
</dbReference>
<dbReference type="GO" id="GO:0051156">
    <property type="term" value="P:glucose 6-phosphate metabolic process"/>
    <property type="evidence" value="ECO:0007669"/>
    <property type="project" value="TreeGrafter"/>
</dbReference>
<name>A0A2A5WCR0_9GAMM</name>
<organism evidence="9 10">
    <name type="scientific">OM182 bacterium MED-G28</name>
    <dbReference type="NCBI Taxonomy" id="1986256"/>
    <lineage>
        <taxon>Bacteria</taxon>
        <taxon>Pseudomonadati</taxon>
        <taxon>Pseudomonadota</taxon>
        <taxon>Gammaproteobacteria</taxon>
        <taxon>OMG group</taxon>
        <taxon>OM182 clade</taxon>
    </lineage>
</organism>
<dbReference type="GO" id="GO:0097367">
    <property type="term" value="F:carbohydrate derivative binding"/>
    <property type="evidence" value="ECO:0007669"/>
    <property type="project" value="InterPro"/>
</dbReference>
<dbReference type="Pfam" id="PF00342">
    <property type="entry name" value="PGI"/>
    <property type="match status" value="1"/>
</dbReference>
<comment type="caution">
    <text evidence="9">The sequence shown here is derived from an EMBL/GenBank/DDBJ whole genome shotgun (WGS) entry which is preliminary data.</text>
</comment>
<evidence type="ECO:0000256" key="3">
    <source>
        <dbReference type="ARBA" id="ARBA00022432"/>
    </source>
</evidence>
<dbReference type="CDD" id="cd05015">
    <property type="entry name" value="SIS_PGI_1"/>
    <property type="match status" value="1"/>
</dbReference>
<evidence type="ECO:0000256" key="4">
    <source>
        <dbReference type="ARBA" id="ARBA00023152"/>
    </source>
</evidence>
<dbReference type="GO" id="GO:0004347">
    <property type="term" value="F:glucose-6-phosphate isomerase activity"/>
    <property type="evidence" value="ECO:0007669"/>
    <property type="project" value="UniProtKB-UniRule"/>
</dbReference>
<dbReference type="InterPro" id="IPR035476">
    <property type="entry name" value="SIS_PGI_1"/>
</dbReference>
<keyword evidence="7" id="KW-0963">Cytoplasm</keyword>
<reference evidence="9 10" key="1">
    <citation type="submission" date="2017-08" db="EMBL/GenBank/DDBJ databases">
        <title>Fine stratification of microbial communities through a metagenomic profile of the photic zone.</title>
        <authorList>
            <person name="Haro-Moreno J.M."/>
            <person name="Lopez-Perez M."/>
            <person name="De La Torre J."/>
            <person name="Picazo A."/>
            <person name="Camacho A."/>
            <person name="Rodriguez-Valera F."/>
        </authorList>
    </citation>
    <scope>NUCLEOTIDE SEQUENCE [LARGE SCALE GENOMIC DNA]</scope>
    <source>
        <strain evidence="9">MED-G28</strain>
    </source>
</reference>
<dbReference type="Gene3D" id="3.40.50.10490">
    <property type="entry name" value="Glucose-6-phosphate isomerase like protein, domain 1"/>
    <property type="match status" value="2"/>
</dbReference>
<dbReference type="HAMAP" id="MF_00473">
    <property type="entry name" value="G6P_isomerase"/>
    <property type="match status" value="1"/>
</dbReference>
<dbReference type="InterPro" id="IPR046348">
    <property type="entry name" value="SIS_dom_sf"/>
</dbReference>
<evidence type="ECO:0000313" key="10">
    <source>
        <dbReference type="Proteomes" id="UP000219329"/>
    </source>
</evidence>
<dbReference type="PANTHER" id="PTHR11469">
    <property type="entry name" value="GLUCOSE-6-PHOSPHATE ISOMERASE"/>
    <property type="match status" value="1"/>
</dbReference>
<dbReference type="CDD" id="cd05016">
    <property type="entry name" value="SIS_PGI_2"/>
    <property type="match status" value="1"/>
</dbReference>
<gene>
    <name evidence="7" type="primary">pgi</name>
    <name evidence="9" type="ORF">CNF02_06800</name>
</gene>
<feature type="active site" evidence="7">
    <location>
        <position position="491"/>
    </location>
</feature>
<comment type="function">
    <text evidence="7">Catalyzes the reversible isomerization of glucose-6-phosphate to fructose-6-phosphate.</text>
</comment>
<dbReference type="InterPro" id="IPR001672">
    <property type="entry name" value="G6P_Isomerase"/>
</dbReference>
<protein>
    <recommendedName>
        <fullName evidence="7">Glucose-6-phosphate isomerase</fullName>
        <shortName evidence="7">GPI</shortName>
        <ecNumber evidence="7">5.3.1.9</ecNumber>
    </recommendedName>
    <alternativeName>
        <fullName evidence="7">Phosphoglucose isomerase</fullName>
        <shortName evidence="7">PGI</shortName>
    </alternativeName>
    <alternativeName>
        <fullName evidence="7">Phosphohexose isomerase</fullName>
        <shortName evidence="7">PHI</shortName>
    </alternativeName>
</protein>
<dbReference type="SUPFAM" id="SSF53697">
    <property type="entry name" value="SIS domain"/>
    <property type="match status" value="1"/>
</dbReference>
<dbReference type="GO" id="GO:0005829">
    <property type="term" value="C:cytosol"/>
    <property type="evidence" value="ECO:0007669"/>
    <property type="project" value="TreeGrafter"/>
</dbReference>
<sequence>MDTLTETSAWKNLQSLSEEFKQENFRLVNLFSEKNRFKSFSLTHEDLLLDFSKNFITSESLKALIELAKECQLPAAIKAMFAGAKVNCSEDRAALHTALRIPEKENPHFEIVNCLKNMDDIVSAINLGTWKGYNGQPIRDVVNIGIGGSDLGPSMVCEALIDFSVSDLNLHFVSNVDPAHLNGILKNLVPATTLFIIASKSFTTIETQLNAETAKAWLLSGAESTDLIKNHFIAVTSNIDAAKDFGVEETNVLPIWEWVGGRFSLWSAIGLPIALLVGMPQFRELLAGAHSMDEHFQFTDLNENLPVVMALMSIWYGGFFDCHSSAIVPYSQHLKQFPSYSQQLYMESLGKRVDIYGKEIQTNSAEVLWGTVGTSGQHSYFQLLHQGTEFIPVDFIAFINTIDKSLNALERHQYLLANCFSQSLALMSGKPALDQASRNIPGNKPSNTLLISQLNPHNLGCLIALYEHKTYVQSVIWNINAFDQWGVELGKELSKEILNALQLEKNLKEIDQSTAALIDSVRESTT</sequence>
<accession>A0A2A5WCR0</accession>
<dbReference type="Gene3D" id="1.10.1390.10">
    <property type="match status" value="1"/>
</dbReference>
<dbReference type="GO" id="GO:0006096">
    <property type="term" value="P:glycolytic process"/>
    <property type="evidence" value="ECO:0007669"/>
    <property type="project" value="UniProtKB-UniRule"/>
</dbReference>
<dbReference type="PRINTS" id="PR00662">
    <property type="entry name" value="G6PISOMERASE"/>
</dbReference>
<dbReference type="PANTHER" id="PTHR11469:SF1">
    <property type="entry name" value="GLUCOSE-6-PHOSPHATE ISOMERASE"/>
    <property type="match status" value="1"/>
</dbReference>
<dbReference type="UniPathway" id="UPA00138"/>
<evidence type="ECO:0000256" key="1">
    <source>
        <dbReference type="ARBA" id="ARBA00004926"/>
    </source>
</evidence>